<dbReference type="InterPro" id="IPR013785">
    <property type="entry name" value="Aldolase_TIM"/>
</dbReference>
<geneLocation type="chloroplast" evidence="10"/>
<organism evidence="10">
    <name type="scientific">Cliftonaea pectinata</name>
    <dbReference type="NCBI Taxonomy" id="2007206"/>
    <lineage>
        <taxon>Eukaryota</taxon>
        <taxon>Rhodophyta</taxon>
        <taxon>Florideophyceae</taxon>
        <taxon>Rhodymeniophycidae</taxon>
        <taxon>Ceramiales</taxon>
        <taxon>Rhodomelaceae</taxon>
        <taxon>Polyzonieae</taxon>
        <taxon>Cliftonaea</taxon>
    </lineage>
</organism>
<evidence type="ECO:0000256" key="7">
    <source>
        <dbReference type="ARBA" id="ARBA00049047"/>
    </source>
</evidence>
<comment type="catalytic activity">
    <reaction evidence="7 8">
        <text>(1S,2R)-1-C-(indol-3-yl)glycerol 3-phosphate + L-serine = D-glyceraldehyde 3-phosphate + L-tryptophan + H2O</text>
        <dbReference type="Rhea" id="RHEA:10532"/>
        <dbReference type="ChEBI" id="CHEBI:15377"/>
        <dbReference type="ChEBI" id="CHEBI:33384"/>
        <dbReference type="ChEBI" id="CHEBI:57912"/>
        <dbReference type="ChEBI" id="CHEBI:58866"/>
        <dbReference type="ChEBI" id="CHEBI:59776"/>
        <dbReference type="EC" id="4.2.1.20"/>
    </reaction>
</comment>
<dbReference type="PANTHER" id="PTHR43406">
    <property type="entry name" value="TRYPTOPHAN SYNTHASE, ALPHA CHAIN"/>
    <property type="match status" value="1"/>
</dbReference>
<evidence type="ECO:0000256" key="6">
    <source>
        <dbReference type="ARBA" id="ARBA00023239"/>
    </source>
</evidence>
<dbReference type="HAMAP" id="MF_00131">
    <property type="entry name" value="Trp_synth_alpha"/>
    <property type="match status" value="1"/>
</dbReference>
<reference evidence="10" key="1">
    <citation type="journal article" date="2017" name="J. Phycol.">
        <title>Analysis of chloroplast genomes and a supermatrix inform reclassification of the Rhodomelaceae (Rhodophyta).</title>
        <authorList>
            <person name="Diaz-Tapia P."/>
            <person name="Maggs C.A."/>
            <person name="West J.A."/>
            <person name="Verbruggen H."/>
        </authorList>
    </citation>
    <scope>NUCLEOTIDE SEQUENCE</scope>
    <source>
        <strain evidence="10">PD1561</strain>
    </source>
</reference>
<dbReference type="AlphaFoldDB" id="A0A1Z1MQA0"/>
<dbReference type="GO" id="GO:0004834">
    <property type="term" value="F:tryptophan synthase activity"/>
    <property type="evidence" value="ECO:0007669"/>
    <property type="project" value="UniProtKB-UniRule"/>
</dbReference>
<comment type="subunit">
    <text evidence="2 8">Tetramer of two alpha and two beta chains.</text>
</comment>
<gene>
    <name evidence="8 10" type="primary">trpA</name>
</gene>
<evidence type="ECO:0000256" key="9">
    <source>
        <dbReference type="RuleBase" id="RU003662"/>
    </source>
</evidence>
<dbReference type="EMBL" id="MF101450">
    <property type="protein sequence ID" value="ARW68039.1"/>
    <property type="molecule type" value="Genomic_DNA"/>
</dbReference>
<proteinExistence type="inferred from homology"/>
<dbReference type="CDD" id="cd04724">
    <property type="entry name" value="Tryptophan_synthase_alpha"/>
    <property type="match status" value="1"/>
</dbReference>
<dbReference type="RefSeq" id="YP_009398847.1">
    <property type="nucleotide sequence ID" value="NC_035294.1"/>
</dbReference>
<evidence type="ECO:0000256" key="1">
    <source>
        <dbReference type="ARBA" id="ARBA00004733"/>
    </source>
</evidence>
<comment type="similarity">
    <text evidence="8 9">Belongs to the TrpA family.</text>
</comment>
<evidence type="ECO:0000256" key="4">
    <source>
        <dbReference type="ARBA" id="ARBA00022822"/>
    </source>
</evidence>
<feature type="active site" description="Proton acceptor" evidence="8">
    <location>
        <position position="60"/>
    </location>
</feature>
<dbReference type="UniPathway" id="UPA00035">
    <property type="reaction ID" value="UER00044"/>
</dbReference>
<comment type="function">
    <text evidence="8">The alpha subunit is responsible for the aldol cleavage of indoleglycerol phosphate to indole and glyceraldehyde 3-phosphate.</text>
</comment>
<evidence type="ECO:0000256" key="8">
    <source>
        <dbReference type="HAMAP-Rule" id="MF_00131"/>
    </source>
</evidence>
<dbReference type="NCBIfam" id="TIGR00262">
    <property type="entry name" value="trpA"/>
    <property type="match status" value="1"/>
</dbReference>
<sequence>MNIISRVLYDKRKSSTSALIPFITAGYPSIDMTYKLLHVLNEEGADIIELGIPYSESLADGPLIQHASKVALQQGIYIDQVLSMLNKLSSVIKVPIIIFSYYNPILSRGVDKFINEISSLGVKGLIIPDLPIEETDYLLYLCNQCSIELILFIAPTSSSNRISNILSKSTGCVYLVSSTGVTGIRKNLNYSIQSLSSNIVKNTNKLTMLGFGISNAYQVSQVSSWNIDGIVIGSAFTQIISKYSDCKIDAESSILLNVRIFCRDIKLALK</sequence>
<keyword evidence="10" id="KW-0934">Plastid</keyword>
<keyword evidence="4 8" id="KW-0822">Tryptophan biosynthesis</keyword>
<dbReference type="EC" id="4.2.1.20" evidence="8"/>
<dbReference type="GeneID" id="33361630"/>
<keyword evidence="3 8" id="KW-0028">Amino-acid biosynthesis</keyword>
<evidence type="ECO:0000256" key="5">
    <source>
        <dbReference type="ARBA" id="ARBA00023141"/>
    </source>
</evidence>
<dbReference type="SUPFAM" id="SSF51366">
    <property type="entry name" value="Ribulose-phoshate binding barrel"/>
    <property type="match status" value="1"/>
</dbReference>
<keyword evidence="6 8" id="KW-0456">Lyase</keyword>
<dbReference type="Gene3D" id="3.20.20.70">
    <property type="entry name" value="Aldolase class I"/>
    <property type="match status" value="1"/>
</dbReference>
<accession>A0A1Z1MQA0</accession>
<keyword evidence="5 8" id="KW-0057">Aromatic amino acid biosynthesis</keyword>
<dbReference type="GO" id="GO:0009507">
    <property type="term" value="C:chloroplast"/>
    <property type="evidence" value="ECO:0007669"/>
    <property type="project" value="UniProtKB-SubCell"/>
</dbReference>
<protein>
    <recommendedName>
        <fullName evidence="8">Tryptophan synthase alpha chain</fullName>
        <ecNumber evidence="8">4.2.1.20</ecNumber>
    </recommendedName>
</protein>
<evidence type="ECO:0000256" key="2">
    <source>
        <dbReference type="ARBA" id="ARBA00011270"/>
    </source>
</evidence>
<comment type="subcellular location">
    <subcellularLocation>
        <location evidence="8">Plastid</location>
        <location evidence="8">Chloroplast</location>
    </subcellularLocation>
</comment>
<dbReference type="GO" id="GO:0005829">
    <property type="term" value="C:cytosol"/>
    <property type="evidence" value="ECO:0007669"/>
    <property type="project" value="TreeGrafter"/>
</dbReference>
<keyword evidence="10" id="KW-0150">Chloroplast</keyword>
<name>A0A1Z1MQA0_9FLOR</name>
<dbReference type="PANTHER" id="PTHR43406:SF1">
    <property type="entry name" value="TRYPTOPHAN SYNTHASE ALPHA CHAIN, CHLOROPLASTIC"/>
    <property type="match status" value="1"/>
</dbReference>
<evidence type="ECO:0000256" key="3">
    <source>
        <dbReference type="ARBA" id="ARBA00022605"/>
    </source>
</evidence>
<dbReference type="Pfam" id="PF00290">
    <property type="entry name" value="Trp_syntA"/>
    <property type="match status" value="1"/>
</dbReference>
<comment type="pathway">
    <text evidence="1 8">Amino-acid biosynthesis; L-tryptophan biosynthesis; L-tryptophan from chorismate: step 5/5.</text>
</comment>
<evidence type="ECO:0000313" key="10">
    <source>
        <dbReference type="EMBL" id="ARW68039.1"/>
    </source>
</evidence>
<dbReference type="InterPro" id="IPR002028">
    <property type="entry name" value="Trp_synthase_suA"/>
</dbReference>
<dbReference type="InterPro" id="IPR011060">
    <property type="entry name" value="RibuloseP-bd_barrel"/>
</dbReference>
<feature type="active site" description="Proton acceptor" evidence="8">
    <location>
        <position position="49"/>
    </location>
</feature>